<protein>
    <submittedName>
        <fullName evidence="1">Uncharacterized protein</fullName>
    </submittedName>
</protein>
<reference evidence="2" key="1">
    <citation type="submission" date="2014-03" db="EMBL/GenBank/DDBJ databases">
        <title>The Genome Sequence of Puccinia striiformis f. sp. tritici PST-78.</title>
        <authorList>
            <consortium name="The Broad Institute Genome Sequencing Platform"/>
            <person name="Cuomo C."/>
            <person name="Hulbert S."/>
            <person name="Chen X."/>
            <person name="Walker B."/>
            <person name="Young S.K."/>
            <person name="Zeng Q."/>
            <person name="Gargeya S."/>
            <person name="Fitzgerald M."/>
            <person name="Haas B."/>
            <person name="Abouelleil A."/>
            <person name="Alvarado L."/>
            <person name="Arachchi H.M."/>
            <person name="Berlin A.M."/>
            <person name="Chapman S.B."/>
            <person name="Goldberg J."/>
            <person name="Griggs A."/>
            <person name="Gujja S."/>
            <person name="Hansen M."/>
            <person name="Howarth C."/>
            <person name="Imamovic A."/>
            <person name="Larimer J."/>
            <person name="McCowan C."/>
            <person name="Montmayeur A."/>
            <person name="Murphy C."/>
            <person name="Neiman D."/>
            <person name="Pearson M."/>
            <person name="Priest M."/>
            <person name="Roberts A."/>
            <person name="Saif S."/>
            <person name="Shea T."/>
            <person name="Sisk P."/>
            <person name="Sykes S."/>
            <person name="Wortman J."/>
            <person name="Nusbaum C."/>
            <person name="Birren B."/>
        </authorList>
    </citation>
    <scope>NUCLEOTIDE SEQUENCE [LARGE SCALE GENOMIC DNA]</scope>
    <source>
        <strain evidence="2">race PST-78</strain>
    </source>
</reference>
<proteinExistence type="predicted"/>
<accession>A0A0L0VF12</accession>
<evidence type="ECO:0000313" key="1">
    <source>
        <dbReference type="EMBL" id="KNE97569.1"/>
    </source>
</evidence>
<organism evidence="1 2">
    <name type="scientific">Puccinia striiformis f. sp. tritici PST-78</name>
    <dbReference type="NCBI Taxonomy" id="1165861"/>
    <lineage>
        <taxon>Eukaryota</taxon>
        <taxon>Fungi</taxon>
        <taxon>Dikarya</taxon>
        <taxon>Basidiomycota</taxon>
        <taxon>Pucciniomycotina</taxon>
        <taxon>Pucciniomycetes</taxon>
        <taxon>Pucciniales</taxon>
        <taxon>Pucciniaceae</taxon>
        <taxon>Puccinia</taxon>
    </lineage>
</organism>
<dbReference type="Proteomes" id="UP000054564">
    <property type="component" value="Unassembled WGS sequence"/>
</dbReference>
<gene>
    <name evidence="1" type="ORF">PSTG_09119</name>
</gene>
<dbReference type="AlphaFoldDB" id="A0A0L0VF12"/>
<sequence>MSHRAASVSLLDQIHITPRERECGWSASLSGVRGLSEQQARRILHFENTLRQHLEIDRPEDALEHDQSSDEFGKIPSGITKHALRTVAARHCRAACAHNPCSSCILKPRASLPEYQRLASSGLNRSLRVSRSQSSFLRFKSPKRSKSQASHWSNESDEFSYLVARQTKTNSDATQVQWEPGFNDGSTVHHDGVTLIRRSDSNTGLRGLFRKVGRALASPASNLSLRRTSQDSDFRGDSSHLYHLSHEMVGSESPFPMRPPLFLSPGHPSGTLDGDWIGVGRNIISECNR</sequence>
<name>A0A0L0VF12_9BASI</name>
<dbReference type="OrthoDB" id="2501650at2759"/>
<dbReference type="EMBL" id="AJIL01000066">
    <property type="protein sequence ID" value="KNE97569.1"/>
    <property type="molecule type" value="Genomic_DNA"/>
</dbReference>
<evidence type="ECO:0000313" key="2">
    <source>
        <dbReference type="Proteomes" id="UP000054564"/>
    </source>
</evidence>
<keyword evidence="2" id="KW-1185">Reference proteome</keyword>
<comment type="caution">
    <text evidence="1">The sequence shown here is derived from an EMBL/GenBank/DDBJ whole genome shotgun (WGS) entry which is preliminary data.</text>
</comment>